<evidence type="ECO:0000256" key="6">
    <source>
        <dbReference type="ARBA" id="ARBA00035292"/>
    </source>
</evidence>
<dbReference type="AlphaFoldDB" id="A0A7W7Y749"/>
<name>A0A7W7Y749_9BACT</name>
<evidence type="ECO:0000313" key="11">
    <source>
        <dbReference type="Proteomes" id="UP000590740"/>
    </source>
</evidence>
<evidence type="ECO:0000256" key="3">
    <source>
        <dbReference type="ARBA" id="ARBA00022884"/>
    </source>
</evidence>
<comment type="caution">
    <text evidence="10">The sequence shown here is derived from an EMBL/GenBank/DDBJ whole genome shotgun (WGS) entry which is preliminary data.</text>
</comment>
<dbReference type="GO" id="GO:1990904">
    <property type="term" value="C:ribonucleoprotein complex"/>
    <property type="evidence" value="ECO:0007669"/>
    <property type="project" value="UniProtKB-KW"/>
</dbReference>
<keyword evidence="11" id="KW-1185">Reference proteome</keyword>
<comment type="similarity">
    <text evidence="1 7">Belongs to the bacterial ribosomal protein bL9 family.</text>
</comment>
<dbReference type="InterPro" id="IPR000244">
    <property type="entry name" value="Ribosomal_bL9"/>
</dbReference>
<organism evidence="10 11">
    <name type="scientific">Prosthecobacter vanneervenii</name>
    <dbReference type="NCBI Taxonomy" id="48466"/>
    <lineage>
        <taxon>Bacteria</taxon>
        <taxon>Pseudomonadati</taxon>
        <taxon>Verrucomicrobiota</taxon>
        <taxon>Verrucomicrobiia</taxon>
        <taxon>Verrucomicrobiales</taxon>
        <taxon>Verrucomicrobiaceae</taxon>
        <taxon>Prosthecobacter</taxon>
    </lineage>
</organism>
<keyword evidence="5 7" id="KW-0687">Ribonucleoprotein</keyword>
<dbReference type="Pfam" id="PF03948">
    <property type="entry name" value="Ribosomal_L9_C"/>
    <property type="match status" value="1"/>
</dbReference>
<keyword evidence="3 7" id="KW-0694">RNA-binding</keyword>
<sequence length="164" mass="17643">MPNTQVILKEKIKGLGAEADVVSVKRGFARNFLLPQGKAYEATKGNLRHTERLKAIRAEREAKELAEAEKLASKLKKVKLKLTLSTGQGGKAFGSITNIDIAKALAEESKIEVDRHMIVLEKPIKNTGNFEITVKLGHDITATVKLAVSAAGDSAPAEEEAAAE</sequence>
<dbReference type="NCBIfam" id="TIGR00158">
    <property type="entry name" value="L9"/>
    <property type="match status" value="1"/>
</dbReference>
<dbReference type="Gene3D" id="3.10.430.100">
    <property type="entry name" value="Ribosomal protein L9, C-terminal domain"/>
    <property type="match status" value="1"/>
</dbReference>
<dbReference type="Proteomes" id="UP000590740">
    <property type="component" value="Unassembled WGS sequence"/>
</dbReference>
<evidence type="ECO:0000256" key="7">
    <source>
        <dbReference type="HAMAP-Rule" id="MF_00503"/>
    </source>
</evidence>
<reference evidence="10 11" key="1">
    <citation type="submission" date="2020-08" db="EMBL/GenBank/DDBJ databases">
        <title>Genomic Encyclopedia of Type Strains, Phase IV (KMG-IV): sequencing the most valuable type-strain genomes for metagenomic binning, comparative biology and taxonomic classification.</title>
        <authorList>
            <person name="Goeker M."/>
        </authorList>
    </citation>
    <scope>NUCLEOTIDE SEQUENCE [LARGE SCALE GENOMIC DNA]</scope>
    <source>
        <strain evidence="10 11">DSM 12252</strain>
    </source>
</reference>
<dbReference type="InterPro" id="IPR036791">
    <property type="entry name" value="Ribosomal_bL9_C_sf"/>
</dbReference>
<evidence type="ECO:0000259" key="8">
    <source>
        <dbReference type="Pfam" id="PF01281"/>
    </source>
</evidence>
<dbReference type="PANTHER" id="PTHR21368">
    <property type="entry name" value="50S RIBOSOMAL PROTEIN L9"/>
    <property type="match status" value="1"/>
</dbReference>
<dbReference type="GO" id="GO:0019843">
    <property type="term" value="F:rRNA binding"/>
    <property type="evidence" value="ECO:0007669"/>
    <property type="project" value="UniProtKB-UniRule"/>
</dbReference>
<proteinExistence type="inferred from homology"/>
<dbReference type="RefSeq" id="WP_184337641.1">
    <property type="nucleotide sequence ID" value="NZ_JACHIG010000001.1"/>
</dbReference>
<dbReference type="HAMAP" id="MF_00503">
    <property type="entry name" value="Ribosomal_bL9"/>
    <property type="match status" value="1"/>
</dbReference>
<feature type="domain" description="Large ribosomal subunit protein bL9 C-terminal" evidence="9">
    <location>
        <begin position="66"/>
        <end position="149"/>
    </location>
</feature>
<dbReference type="InterPro" id="IPR036935">
    <property type="entry name" value="Ribosomal_bL9_N_sf"/>
</dbReference>
<dbReference type="GO" id="GO:0003735">
    <property type="term" value="F:structural constituent of ribosome"/>
    <property type="evidence" value="ECO:0007669"/>
    <property type="project" value="InterPro"/>
</dbReference>
<protein>
    <recommendedName>
        <fullName evidence="6 7">Large ribosomal subunit protein bL9</fullName>
    </recommendedName>
</protein>
<accession>A0A7W7Y749</accession>
<dbReference type="InterPro" id="IPR020070">
    <property type="entry name" value="Ribosomal_bL9_N"/>
</dbReference>
<evidence type="ECO:0000259" key="9">
    <source>
        <dbReference type="Pfam" id="PF03948"/>
    </source>
</evidence>
<dbReference type="Pfam" id="PF01281">
    <property type="entry name" value="Ribosomal_L9_N"/>
    <property type="match status" value="1"/>
</dbReference>
<dbReference type="SUPFAM" id="SSF55653">
    <property type="entry name" value="Ribosomal protein L9 C-domain"/>
    <property type="match status" value="1"/>
</dbReference>
<keyword evidence="2 7" id="KW-0699">rRNA-binding</keyword>
<evidence type="ECO:0000313" key="10">
    <source>
        <dbReference type="EMBL" id="MBB5030730.1"/>
    </source>
</evidence>
<evidence type="ECO:0000256" key="4">
    <source>
        <dbReference type="ARBA" id="ARBA00022980"/>
    </source>
</evidence>
<dbReference type="GO" id="GO:0005840">
    <property type="term" value="C:ribosome"/>
    <property type="evidence" value="ECO:0007669"/>
    <property type="project" value="UniProtKB-KW"/>
</dbReference>
<feature type="domain" description="Ribosomal protein L9" evidence="8">
    <location>
        <begin position="5"/>
        <end position="49"/>
    </location>
</feature>
<dbReference type="GO" id="GO:0006412">
    <property type="term" value="P:translation"/>
    <property type="evidence" value="ECO:0007669"/>
    <property type="project" value="UniProtKB-UniRule"/>
</dbReference>
<keyword evidence="4 7" id="KW-0689">Ribosomal protein</keyword>
<gene>
    <name evidence="7" type="primary">rplI</name>
    <name evidence="10" type="ORF">HNQ65_000284</name>
</gene>
<dbReference type="InterPro" id="IPR020069">
    <property type="entry name" value="Ribosomal_bL9_C"/>
</dbReference>
<dbReference type="Gene3D" id="3.40.5.10">
    <property type="entry name" value="Ribosomal protein L9, N-terminal domain"/>
    <property type="match status" value="1"/>
</dbReference>
<evidence type="ECO:0000256" key="2">
    <source>
        <dbReference type="ARBA" id="ARBA00022730"/>
    </source>
</evidence>
<dbReference type="SUPFAM" id="SSF55658">
    <property type="entry name" value="L9 N-domain-like"/>
    <property type="match status" value="1"/>
</dbReference>
<evidence type="ECO:0000256" key="5">
    <source>
        <dbReference type="ARBA" id="ARBA00023274"/>
    </source>
</evidence>
<dbReference type="InterPro" id="IPR020594">
    <property type="entry name" value="Ribosomal_bL9_bac/chp"/>
</dbReference>
<evidence type="ECO:0000256" key="1">
    <source>
        <dbReference type="ARBA" id="ARBA00010605"/>
    </source>
</evidence>
<comment type="function">
    <text evidence="7">Binds to the 23S rRNA.</text>
</comment>
<dbReference type="EMBL" id="JACHIG010000001">
    <property type="protein sequence ID" value="MBB5030730.1"/>
    <property type="molecule type" value="Genomic_DNA"/>
</dbReference>
<dbReference type="InterPro" id="IPR009027">
    <property type="entry name" value="Ribosomal_bL9/RNase_H1_N"/>
</dbReference>